<accession>A0A4Y2JWL1</accession>
<dbReference type="EMBL" id="BGPR01003889">
    <property type="protein sequence ID" value="GBM93616.1"/>
    <property type="molecule type" value="Genomic_DNA"/>
</dbReference>
<evidence type="ECO:0000313" key="1">
    <source>
        <dbReference type="EMBL" id="GBM93616.1"/>
    </source>
</evidence>
<gene>
    <name evidence="1" type="ORF">AVEN_202565_1</name>
</gene>
<name>A0A4Y2JWL1_ARAVE</name>
<dbReference type="Proteomes" id="UP000499080">
    <property type="component" value="Unassembled WGS sequence"/>
</dbReference>
<evidence type="ECO:0000313" key="2">
    <source>
        <dbReference type="Proteomes" id="UP000499080"/>
    </source>
</evidence>
<proteinExistence type="predicted"/>
<sequence>MPKTVFSPPILVDKLSKAFRDVPMFVFRRGSKSQNSCHPSSLPPHGRFQASFLASTRGPSLGRTIVFPLASHRGPKLESADGVLDFEFFLIPAFRIHLLQISKAFDLVFPSRVPKIPVWNSGE</sequence>
<organism evidence="1 2">
    <name type="scientific">Araneus ventricosus</name>
    <name type="common">Orbweaver spider</name>
    <name type="synonym">Epeira ventricosa</name>
    <dbReference type="NCBI Taxonomy" id="182803"/>
    <lineage>
        <taxon>Eukaryota</taxon>
        <taxon>Metazoa</taxon>
        <taxon>Ecdysozoa</taxon>
        <taxon>Arthropoda</taxon>
        <taxon>Chelicerata</taxon>
        <taxon>Arachnida</taxon>
        <taxon>Araneae</taxon>
        <taxon>Araneomorphae</taxon>
        <taxon>Entelegynae</taxon>
        <taxon>Araneoidea</taxon>
        <taxon>Araneidae</taxon>
        <taxon>Araneus</taxon>
    </lineage>
</organism>
<dbReference type="AlphaFoldDB" id="A0A4Y2JWL1"/>
<protein>
    <submittedName>
        <fullName evidence="1">Uncharacterized protein</fullName>
    </submittedName>
</protein>
<reference evidence="1 2" key="1">
    <citation type="journal article" date="2019" name="Sci. Rep.">
        <title>Orb-weaving spider Araneus ventricosus genome elucidates the spidroin gene catalogue.</title>
        <authorList>
            <person name="Kono N."/>
            <person name="Nakamura H."/>
            <person name="Ohtoshi R."/>
            <person name="Moran D.A.P."/>
            <person name="Shinohara A."/>
            <person name="Yoshida Y."/>
            <person name="Fujiwara M."/>
            <person name="Mori M."/>
            <person name="Tomita M."/>
            <person name="Arakawa K."/>
        </authorList>
    </citation>
    <scope>NUCLEOTIDE SEQUENCE [LARGE SCALE GENOMIC DNA]</scope>
</reference>
<keyword evidence="2" id="KW-1185">Reference proteome</keyword>
<comment type="caution">
    <text evidence="1">The sequence shown here is derived from an EMBL/GenBank/DDBJ whole genome shotgun (WGS) entry which is preliminary data.</text>
</comment>